<accession>A0A4D4LRW4</accession>
<feature type="region of interest" description="Disordered" evidence="1">
    <location>
        <begin position="331"/>
        <end position="374"/>
    </location>
</feature>
<protein>
    <submittedName>
        <fullName evidence="2">Uncharacterized protein</fullName>
    </submittedName>
</protein>
<proteinExistence type="predicted"/>
<keyword evidence="3" id="KW-1185">Reference proteome</keyword>
<name>A0A4D4LRW4_STRVO</name>
<dbReference type="EMBL" id="BJHW01000003">
    <property type="protein sequence ID" value="GDY60569.1"/>
    <property type="molecule type" value="Genomic_DNA"/>
</dbReference>
<reference evidence="2 3" key="1">
    <citation type="journal article" date="2020" name="Int. J. Syst. Evol. Microbiol.">
        <title>Reclassification of Streptomyces castelarensis and Streptomyces sporoclivatus as later heterotypic synonyms of Streptomyces antimycoticus.</title>
        <authorList>
            <person name="Komaki H."/>
            <person name="Tamura T."/>
        </authorList>
    </citation>
    <scope>NUCLEOTIDE SEQUENCE [LARGE SCALE GENOMIC DNA]</scope>
    <source>
        <strain evidence="2 3">NBRC 13459</strain>
    </source>
</reference>
<evidence type="ECO:0000313" key="2">
    <source>
        <dbReference type="EMBL" id="GDY60569.1"/>
    </source>
</evidence>
<feature type="region of interest" description="Disordered" evidence="1">
    <location>
        <begin position="213"/>
        <end position="246"/>
    </location>
</feature>
<feature type="region of interest" description="Disordered" evidence="1">
    <location>
        <begin position="131"/>
        <end position="196"/>
    </location>
</feature>
<organism evidence="2 3">
    <name type="scientific">Streptomyces violaceusniger</name>
    <dbReference type="NCBI Taxonomy" id="68280"/>
    <lineage>
        <taxon>Bacteria</taxon>
        <taxon>Bacillati</taxon>
        <taxon>Actinomycetota</taxon>
        <taxon>Actinomycetes</taxon>
        <taxon>Kitasatosporales</taxon>
        <taxon>Streptomycetaceae</taxon>
        <taxon>Streptomyces</taxon>
        <taxon>Streptomyces violaceusniger group</taxon>
    </lineage>
</organism>
<evidence type="ECO:0000313" key="3">
    <source>
        <dbReference type="Proteomes" id="UP000301309"/>
    </source>
</evidence>
<comment type="caution">
    <text evidence="2">The sequence shown here is derived from an EMBL/GenBank/DDBJ whole genome shotgun (WGS) entry which is preliminary data.</text>
</comment>
<feature type="compositionally biased region" description="Polar residues" evidence="1">
    <location>
        <begin position="221"/>
        <end position="235"/>
    </location>
</feature>
<feature type="compositionally biased region" description="Basic and acidic residues" evidence="1">
    <location>
        <begin position="236"/>
        <end position="245"/>
    </location>
</feature>
<sequence>MTSARVDETATFARGAEPAPATTVLRHMVYGSGLVHALDYVVLLHLLFMLEEDRPVTIKDLWEALQAEGIRSAKNSKELVGRDAVYQSVNRLIKAKFVYRVEEGSTPGKFGSVRYLVYRQPAFHPEFVQPHEPWEPQEHPNFPHTKPQVGPLPGTPEAVTLESPKKGKTAGRTASRNTGYGNTGYGVPGSGTPAFPQVGPLTAFREAVRLPPHTPQEEVETSSPYPLTDTTSSHPSQKEEGRDAPQQEIDPAVLVAAGEFLAELPGPWACGRKSVREIAPLLAQAISEQGWPLGAELVKHLTQNPGGIKYSFSGTLKSRIDDLPRYRRAAARQAGSVADPCPYHPGRERSKCVPCQSVPEAEPPAGTSEPDPEHLRAAEAAKAQIMSSIVGSTPGGKPAASGPVRNPDAPPPGGLRRRSSSGTVHGPLPSSRPWNATTLVRRHDHPAHDCGSPL</sequence>
<feature type="region of interest" description="Disordered" evidence="1">
    <location>
        <begin position="389"/>
        <end position="454"/>
    </location>
</feature>
<dbReference type="Proteomes" id="UP000301309">
    <property type="component" value="Unassembled WGS sequence"/>
</dbReference>
<gene>
    <name evidence="2" type="ORF">SVIO_111920</name>
</gene>
<evidence type="ECO:0000256" key="1">
    <source>
        <dbReference type="SAM" id="MobiDB-lite"/>
    </source>
</evidence>
<dbReference type="AlphaFoldDB" id="A0A4D4LRW4"/>